<feature type="transmembrane region" description="Helical" evidence="1">
    <location>
        <begin position="206"/>
        <end position="228"/>
    </location>
</feature>
<dbReference type="PANTHER" id="PTHR30590:SF2">
    <property type="entry name" value="INNER MEMBRANE PROTEIN"/>
    <property type="match status" value="1"/>
</dbReference>
<accession>A0ABU8LBE0</accession>
<dbReference type="PANTHER" id="PTHR30590">
    <property type="entry name" value="INNER MEMBRANE PROTEIN"/>
    <property type="match status" value="1"/>
</dbReference>
<feature type="transmembrane region" description="Helical" evidence="1">
    <location>
        <begin position="54"/>
        <end position="77"/>
    </location>
</feature>
<keyword evidence="1" id="KW-0812">Transmembrane</keyword>
<dbReference type="RefSeq" id="WP_337332111.1">
    <property type="nucleotide sequence ID" value="NZ_JBBDGM010000006.1"/>
</dbReference>
<protein>
    <submittedName>
        <fullName evidence="3">Heparan-alpha-glucosaminide N-acetyltransferase domain-containing protein</fullName>
    </submittedName>
</protein>
<keyword evidence="1" id="KW-0472">Membrane</keyword>
<evidence type="ECO:0000259" key="2">
    <source>
        <dbReference type="Pfam" id="PF07786"/>
    </source>
</evidence>
<evidence type="ECO:0000256" key="1">
    <source>
        <dbReference type="SAM" id="Phobius"/>
    </source>
</evidence>
<feature type="transmembrane region" description="Helical" evidence="1">
    <location>
        <begin position="115"/>
        <end position="134"/>
    </location>
</feature>
<feature type="transmembrane region" description="Helical" evidence="1">
    <location>
        <begin position="181"/>
        <end position="199"/>
    </location>
</feature>
<dbReference type="InterPro" id="IPR052529">
    <property type="entry name" value="Bact_Transport_Assoc"/>
</dbReference>
<organism evidence="3 4">
    <name type="scientific">Microbacterium bandirmense</name>
    <dbReference type="NCBI Taxonomy" id="3122050"/>
    <lineage>
        <taxon>Bacteria</taxon>
        <taxon>Bacillati</taxon>
        <taxon>Actinomycetota</taxon>
        <taxon>Actinomycetes</taxon>
        <taxon>Micrococcales</taxon>
        <taxon>Microbacteriaceae</taxon>
        <taxon>Microbacterium</taxon>
    </lineage>
</organism>
<feature type="transmembrane region" description="Helical" evidence="1">
    <location>
        <begin position="89"/>
        <end position="109"/>
    </location>
</feature>
<dbReference type="Proteomes" id="UP001371224">
    <property type="component" value="Unassembled WGS sequence"/>
</dbReference>
<keyword evidence="1" id="KW-1133">Transmembrane helix</keyword>
<evidence type="ECO:0000313" key="4">
    <source>
        <dbReference type="Proteomes" id="UP001371224"/>
    </source>
</evidence>
<comment type="caution">
    <text evidence="3">The sequence shown here is derived from an EMBL/GenBank/DDBJ whole genome shotgun (WGS) entry which is preliminary data.</text>
</comment>
<reference evidence="3 4" key="1">
    <citation type="submission" date="2024-02" db="EMBL/GenBank/DDBJ databases">
        <authorList>
            <person name="Saticioglu I.B."/>
        </authorList>
    </citation>
    <scope>NUCLEOTIDE SEQUENCE [LARGE SCALE GENOMIC DNA]</scope>
    <source>
        <strain evidence="3 4">Mu-80</strain>
    </source>
</reference>
<dbReference type="Pfam" id="PF07786">
    <property type="entry name" value="HGSNAT_cat"/>
    <property type="match status" value="1"/>
</dbReference>
<feature type="transmembrane region" description="Helical" evidence="1">
    <location>
        <begin position="255"/>
        <end position="273"/>
    </location>
</feature>
<dbReference type="InterPro" id="IPR012429">
    <property type="entry name" value="HGSNAT_cat"/>
</dbReference>
<feature type="transmembrane region" description="Helical" evidence="1">
    <location>
        <begin position="316"/>
        <end position="335"/>
    </location>
</feature>
<sequence>MTSDDAISLWWRSFGRPPRVMGLDVARALAVIGMMGAHFAGIDESFALADPSSWAGIVHGYPSLLFALLAGFSVSLMTRRGEIPDDDIAAARLRMLGRGVVIFTIGVLLELLSTPIAIILTLYGALYLVLIPVLRWRTPWLVLSAVVLGLLGPIALALLAPLPEDAMGPLLEFLLRGSYPITVWMFFALTGMALARLPLLRLVTAAWFAVAGAVLLVGAHTLAALPVAHRMLIEDRMLYAAVFDLEPHSGSMLEILAALGMGLLVIGCCLLLAQPLRWVLLPVAALGSMPLSAYTAHVVSYFAMAGPEGRLAAPEIVLWSTVILLVATTLWSILWRRGPLETAAARAGDAVALLANRN</sequence>
<name>A0ABU8LBE0_9MICO</name>
<gene>
    <name evidence="3" type="ORF">WDU99_08975</name>
</gene>
<dbReference type="EMBL" id="JBBDGM010000006">
    <property type="protein sequence ID" value="MEJ1088448.1"/>
    <property type="molecule type" value="Genomic_DNA"/>
</dbReference>
<feature type="transmembrane region" description="Helical" evidence="1">
    <location>
        <begin position="141"/>
        <end position="161"/>
    </location>
</feature>
<proteinExistence type="predicted"/>
<feature type="domain" description="Heparan-alpha-glucosaminide N-acetyltransferase catalytic" evidence="2">
    <location>
        <begin position="19"/>
        <end position="222"/>
    </location>
</feature>
<feature type="transmembrane region" description="Helical" evidence="1">
    <location>
        <begin position="21"/>
        <end position="42"/>
    </location>
</feature>
<keyword evidence="4" id="KW-1185">Reference proteome</keyword>
<evidence type="ECO:0000313" key="3">
    <source>
        <dbReference type="EMBL" id="MEJ1088448.1"/>
    </source>
</evidence>
<feature type="transmembrane region" description="Helical" evidence="1">
    <location>
        <begin position="280"/>
        <end position="304"/>
    </location>
</feature>